<dbReference type="OrthoDB" id="9797536at2"/>
<reference evidence="6 7" key="1">
    <citation type="journal article" date="2015" name="Int. J. Syst. Evol. Microbiol.">
        <title>Youhaiella tibetensis gen. nov., sp. nov., isolated from subsurface sediment.</title>
        <authorList>
            <person name="Wang Y.X."/>
            <person name="Huang F.Q."/>
            <person name="Nogi Y."/>
            <person name="Pang S.J."/>
            <person name="Wang P.K."/>
            <person name="Lv J."/>
        </authorList>
    </citation>
    <scope>NUCLEOTIDE SEQUENCE [LARGE SCALE GENOMIC DNA]</scope>
    <source>
        <strain evidence="7">fig4</strain>
    </source>
</reference>
<dbReference type="InterPro" id="IPR003593">
    <property type="entry name" value="AAA+_ATPase"/>
</dbReference>
<evidence type="ECO:0000256" key="1">
    <source>
        <dbReference type="ARBA" id="ARBA00005417"/>
    </source>
</evidence>
<accession>A0A5B9DXM9</accession>
<dbReference type="GO" id="GO:0005524">
    <property type="term" value="F:ATP binding"/>
    <property type="evidence" value="ECO:0007669"/>
    <property type="project" value="UniProtKB-KW"/>
</dbReference>
<dbReference type="SUPFAM" id="SSF52540">
    <property type="entry name" value="P-loop containing nucleoside triphosphate hydrolases"/>
    <property type="match status" value="1"/>
</dbReference>
<evidence type="ECO:0000256" key="2">
    <source>
        <dbReference type="ARBA" id="ARBA00022448"/>
    </source>
</evidence>
<dbReference type="PANTHER" id="PTHR42788">
    <property type="entry name" value="TAURINE IMPORT ATP-BINDING PROTEIN-RELATED"/>
    <property type="match status" value="1"/>
</dbReference>
<proteinExistence type="inferred from homology"/>
<organism evidence="6 7">
    <name type="scientific">Paradevosia tibetensis</name>
    <dbReference type="NCBI Taxonomy" id="1447062"/>
    <lineage>
        <taxon>Bacteria</taxon>
        <taxon>Pseudomonadati</taxon>
        <taxon>Pseudomonadota</taxon>
        <taxon>Alphaproteobacteria</taxon>
        <taxon>Hyphomicrobiales</taxon>
        <taxon>Devosiaceae</taxon>
        <taxon>Paradevosia</taxon>
    </lineage>
</organism>
<dbReference type="PROSITE" id="PS50893">
    <property type="entry name" value="ABC_TRANSPORTER_2"/>
    <property type="match status" value="1"/>
</dbReference>
<dbReference type="InterPro" id="IPR027417">
    <property type="entry name" value="P-loop_NTPase"/>
</dbReference>
<keyword evidence="2" id="KW-0813">Transport</keyword>
<keyword evidence="7" id="KW-1185">Reference proteome</keyword>
<sequence length="256" mass="27865">MRRHAPPRKKRAQVADGPELKIDITEKRFNVLPVPLYEDLHIEVPAGQVLALVGPSGIGKSSLLRLVAGIDTDYDGTITIAGTPAKDAPPPGFVFQDSRLLPWLTAIQNIEAVNPAISRDQARAMLARVGLDGFADAFPHQLSGGMQRRVALARAFSVNSRLLLLDEPFVSLDRHLVSGLQKVLLDLMANETPTAILVTHLPDDAALLADRAIVLDGRPARVVADISFESRRGARDPQELQRLTQLLSAYSEEKAL</sequence>
<evidence type="ECO:0000313" key="7">
    <source>
        <dbReference type="Proteomes" id="UP000321062"/>
    </source>
</evidence>
<dbReference type="InterPro" id="IPR017871">
    <property type="entry name" value="ABC_transporter-like_CS"/>
</dbReference>
<evidence type="ECO:0000259" key="5">
    <source>
        <dbReference type="PROSITE" id="PS50893"/>
    </source>
</evidence>
<dbReference type="SMART" id="SM00382">
    <property type="entry name" value="AAA"/>
    <property type="match status" value="1"/>
</dbReference>
<dbReference type="KEGG" id="yti:FNA67_16840"/>
<gene>
    <name evidence="6" type="ORF">FNA67_16840</name>
</gene>
<evidence type="ECO:0000256" key="3">
    <source>
        <dbReference type="ARBA" id="ARBA00022741"/>
    </source>
</evidence>
<dbReference type="Pfam" id="PF00005">
    <property type="entry name" value="ABC_tran"/>
    <property type="match status" value="1"/>
</dbReference>
<dbReference type="PANTHER" id="PTHR42788:SF13">
    <property type="entry name" value="ALIPHATIC SULFONATES IMPORT ATP-BINDING PROTEIN SSUB"/>
    <property type="match status" value="1"/>
</dbReference>
<dbReference type="InterPro" id="IPR003439">
    <property type="entry name" value="ABC_transporter-like_ATP-bd"/>
</dbReference>
<evidence type="ECO:0000256" key="4">
    <source>
        <dbReference type="ARBA" id="ARBA00022840"/>
    </source>
</evidence>
<dbReference type="PROSITE" id="PS00211">
    <property type="entry name" value="ABC_TRANSPORTER_1"/>
    <property type="match status" value="1"/>
</dbReference>
<dbReference type="Proteomes" id="UP000321062">
    <property type="component" value="Chromosome"/>
</dbReference>
<comment type="similarity">
    <text evidence="1">Belongs to the ABC transporter superfamily.</text>
</comment>
<name>A0A5B9DXM9_9HYPH</name>
<dbReference type="GO" id="GO:0016887">
    <property type="term" value="F:ATP hydrolysis activity"/>
    <property type="evidence" value="ECO:0007669"/>
    <property type="project" value="InterPro"/>
</dbReference>
<evidence type="ECO:0000313" key="6">
    <source>
        <dbReference type="EMBL" id="QEE22834.1"/>
    </source>
</evidence>
<dbReference type="Gene3D" id="3.40.50.300">
    <property type="entry name" value="P-loop containing nucleotide triphosphate hydrolases"/>
    <property type="match status" value="1"/>
</dbReference>
<dbReference type="AlphaFoldDB" id="A0A5B9DXM9"/>
<feature type="domain" description="ABC transporter" evidence="5">
    <location>
        <begin position="20"/>
        <end position="242"/>
    </location>
</feature>
<dbReference type="EMBL" id="CP041690">
    <property type="protein sequence ID" value="QEE22834.1"/>
    <property type="molecule type" value="Genomic_DNA"/>
</dbReference>
<keyword evidence="3" id="KW-0547">Nucleotide-binding</keyword>
<dbReference type="InterPro" id="IPR050166">
    <property type="entry name" value="ABC_transporter_ATP-bind"/>
</dbReference>
<keyword evidence="4 6" id="KW-0067">ATP-binding</keyword>
<protein>
    <submittedName>
        <fullName evidence="6">ABC transporter ATP-binding protein</fullName>
    </submittedName>
</protein>